<organism evidence="1 2">
    <name type="scientific">Flammeovirga aprica JL-4</name>
    <dbReference type="NCBI Taxonomy" id="694437"/>
    <lineage>
        <taxon>Bacteria</taxon>
        <taxon>Pseudomonadati</taxon>
        <taxon>Bacteroidota</taxon>
        <taxon>Cytophagia</taxon>
        <taxon>Cytophagales</taxon>
        <taxon>Flammeovirgaceae</taxon>
        <taxon>Flammeovirga</taxon>
    </lineage>
</organism>
<gene>
    <name evidence="1" type="ORF">HHU12_09150</name>
</gene>
<dbReference type="RefSeq" id="WP_169656438.1">
    <property type="nucleotide sequence ID" value="NZ_JABANE010000019.1"/>
</dbReference>
<evidence type="ECO:0000313" key="1">
    <source>
        <dbReference type="EMBL" id="NME68126.1"/>
    </source>
</evidence>
<dbReference type="AlphaFoldDB" id="A0A7X9P241"/>
<dbReference type="Proteomes" id="UP000576082">
    <property type="component" value="Unassembled WGS sequence"/>
</dbReference>
<name>A0A7X9P241_9BACT</name>
<accession>A0A7X9P241</accession>
<comment type="caution">
    <text evidence="1">The sequence shown here is derived from an EMBL/GenBank/DDBJ whole genome shotgun (WGS) entry which is preliminary data.</text>
</comment>
<sequence>MEIVINRAGSLSISTEATESGKVKIYHSDGLIISDNLDQNGNYESEPLLEGSYSVIVSAESNGMEYSDSSIVQVIADQSKTVTLNPMQNKNDLRVKVTNRGVYDYSISDYVYTPIAGVNVGIVRAEKYWDFYWVNRTEIIQNLQMNAITNSSGQVTFNDLPTYDNEFGIRTGESSSLFMIIIMNNAKTKIIETQEVLVHYGDMPEFSLSIYQDEL</sequence>
<dbReference type="EMBL" id="JABANE010000019">
    <property type="protein sequence ID" value="NME68126.1"/>
    <property type="molecule type" value="Genomic_DNA"/>
</dbReference>
<reference evidence="1 2" key="1">
    <citation type="submission" date="2020-04" db="EMBL/GenBank/DDBJ databases">
        <title>Flammeovirga sp. SR4, a novel species isolated from seawater.</title>
        <authorList>
            <person name="Wang X."/>
        </authorList>
    </citation>
    <scope>NUCLEOTIDE SEQUENCE [LARGE SCALE GENOMIC DNA]</scope>
    <source>
        <strain evidence="1 2">ATCC 23126</strain>
    </source>
</reference>
<proteinExistence type="predicted"/>
<protein>
    <submittedName>
        <fullName evidence="1">Uncharacterized protein</fullName>
    </submittedName>
</protein>
<evidence type="ECO:0000313" key="2">
    <source>
        <dbReference type="Proteomes" id="UP000576082"/>
    </source>
</evidence>
<keyword evidence="2" id="KW-1185">Reference proteome</keyword>